<proteinExistence type="predicted"/>
<comment type="caution">
    <text evidence="1">The sequence shown here is derived from an EMBL/GenBank/DDBJ whole genome shotgun (WGS) entry which is preliminary data.</text>
</comment>
<evidence type="ECO:0000313" key="2">
    <source>
        <dbReference type="Proteomes" id="UP000637267"/>
    </source>
</evidence>
<keyword evidence="2" id="KW-1185">Reference proteome</keyword>
<reference evidence="2" key="1">
    <citation type="journal article" date="2019" name="Int. J. Syst. Evol. Microbiol.">
        <title>The Global Catalogue of Microorganisms (GCM) 10K type strain sequencing project: providing services to taxonomists for standard genome sequencing and annotation.</title>
        <authorList>
            <consortium name="The Broad Institute Genomics Platform"/>
            <consortium name="The Broad Institute Genome Sequencing Center for Infectious Disease"/>
            <person name="Wu L."/>
            <person name="Ma J."/>
        </authorList>
    </citation>
    <scope>NUCLEOTIDE SEQUENCE [LARGE SCALE GENOMIC DNA]</scope>
    <source>
        <strain evidence="2">CGMCC 1.8859</strain>
    </source>
</reference>
<accession>A0ABQ2PAV3</accession>
<organism evidence="1 2">
    <name type="scientific">Silvimonas iriomotensis</name>
    <dbReference type="NCBI Taxonomy" id="449662"/>
    <lineage>
        <taxon>Bacteria</taxon>
        <taxon>Pseudomonadati</taxon>
        <taxon>Pseudomonadota</taxon>
        <taxon>Betaproteobacteria</taxon>
        <taxon>Neisseriales</taxon>
        <taxon>Chitinibacteraceae</taxon>
        <taxon>Silvimonas</taxon>
    </lineage>
</organism>
<evidence type="ECO:0000313" key="1">
    <source>
        <dbReference type="EMBL" id="GGP22287.1"/>
    </source>
</evidence>
<dbReference type="Proteomes" id="UP000637267">
    <property type="component" value="Unassembled WGS sequence"/>
</dbReference>
<gene>
    <name evidence="1" type="ORF">GCM10010970_24480</name>
</gene>
<dbReference type="EMBL" id="BMLX01000003">
    <property type="protein sequence ID" value="GGP22287.1"/>
    <property type="molecule type" value="Genomic_DNA"/>
</dbReference>
<name>A0ABQ2PAV3_9NEIS</name>
<sequence>MHETDPGRDTEICNPCRTQIHADKEGLKAQTRMHNAFEVHTPDRFNHAECKYKPLCQPKRCDLNAGKQVTPWITQ</sequence>
<protein>
    <submittedName>
        <fullName evidence="1">Uncharacterized protein</fullName>
    </submittedName>
</protein>